<comment type="caution">
    <text evidence="2">The sequence shown here is derived from an EMBL/GenBank/DDBJ whole genome shotgun (WGS) entry which is preliminary data.</text>
</comment>
<keyword evidence="1" id="KW-0812">Transmembrane</keyword>
<organism evidence="2 3">
    <name type="scientific">Ditylenchus destructor</name>
    <dbReference type="NCBI Taxonomy" id="166010"/>
    <lineage>
        <taxon>Eukaryota</taxon>
        <taxon>Metazoa</taxon>
        <taxon>Ecdysozoa</taxon>
        <taxon>Nematoda</taxon>
        <taxon>Chromadorea</taxon>
        <taxon>Rhabditida</taxon>
        <taxon>Tylenchina</taxon>
        <taxon>Tylenchomorpha</taxon>
        <taxon>Sphaerularioidea</taxon>
        <taxon>Anguinidae</taxon>
        <taxon>Anguininae</taxon>
        <taxon>Ditylenchus</taxon>
    </lineage>
</organism>
<feature type="transmembrane region" description="Helical" evidence="1">
    <location>
        <begin position="160"/>
        <end position="184"/>
    </location>
</feature>
<dbReference type="AlphaFoldDB" id="A0AAD4NHX0"/>
<feature type="transmembrane region" description="Helical" evidence="1">
    <location>
        <begin position="125"/>
        <end position="154"/>
    </location>
</feature>
<gene>
    <name evidence="2" type="ORF">DdX_02540</name>
</gene>
<keyword evidence="1" id="KW-0472">Membrane</keyword>
<dbReference type="EMBL" id="JAKKPZ010000002">
    <property type="protein sequence ID" value="KAI1725856.1"/>
    <property type="molecule type" value="Genomic_DNA"/>
</dbReference>
<feature type="transmembrane region" description="Helical" evidence="1">
    <location>
        <begin position="20"/>
        <end position="41"/>
    </location>
</feature>
<evidence type="ECO:0000256" key="1">
    <source>
        <dbReference type="SAM" id="Phobius"/>
    </source>
</evidence>
<dbReference type="PANTHER" id="PTHR22943">
    <property type="entry name" value="7-TRANSMEMBRANE DOMAIN RECEPTOR C.ELEGANS"/>
    <property type="match status" value="1"/>
</dbReference>
<proteinExistence type="predicted"/>
<keyword evidence="3" id="KW-1185">Reference proteome</keyword>
<reference evidence="2" key="1">
    <citation type="submission" date="2022-01" db="EMBL/GenBank/DDBJ databases">
        <title>Genome Sequence Resource for Two Populations of Ditylenchus destructor, the Migratory Endoparasitic Phytonematode.</title>
        <authorList>
            <person name="Zhang H."/>
            <person name="Lin R."/>
            <person name="Xie B."/>
        </authorList>
    </citation>
    <scope>NUCLEOTIDE SEQUENCE</scope>
    <source>
        <strain evidence="2">BazhouSP</strain>
    </source>
</reference>
<evidence type="ECO:0000313" key="2">
    <source>
        <dbReference type="EMBL" id="KAI1725856.1"/>
    </source>
</evidence>
<dbReference type="PANTHER" id="PTHR22943:SF248">
    <property type="entry name" value="SEVEN TM RECEPTOR"/>
    <property type="match status" value="1"/>
</dbReference>
<accession>A0AAD4NHX0</accession>
<protein>
    <submittedName>
        <fullName evidence="2">Serpentine type 7TM GPCR chemoreceptor srh domain-containing protein</fullName>
    </submittedName>
</protein>
<dbReference type="Proteomes" id="UP001201812">
    <property type="component" value="Unassembled WGS sequence"/>
</dbReference>
<dbReference type="InterPro" id="IPR019422">
    <property type="entry name" value="7TM_GPCR_serpentine_rcpt_Srh"/>
</dbReference>
<feature type="transmembrane region" description="Helical" evidence="1">
    <location>
        <begin position="80"/>
        <end position="104"/>
    </location>
</feature>
<evidence type="ECO:0000313" key="3">
    <source>
        <dbReference type="Proteomes" id="UP001201812"/>
    </source>
</evidence>
<sequence>MVVRSNEKLLHFFLKQQNLIIVNVIAFSIALSTGVVCYFSLTKPQDYSKFLFEFPWILENLRSTSTSFIYFDAHSTFTQIFFMSVFVLFAAYEIISFIAAWSILRILRENSMYFSAKTYTMHRQLTILIFGQLLAPVIFNVLPICIVLMGMLVGYKLDKWAIQFFILTLTIYAPANSLMTIHFVTPYRRFTYATISCRPHKISLGLIEHNATEGNPSFMLTTQSVTVRAYENNK</sequence>
<dbReference type="Pfam" id="PF10318">
    <property type="entry name" value="7TM_GPCR_Srh"/>
    <property type="match status" value="1"/>
</dbReference>
<keyword evidence="1" id="KW-1133">Transmembrane helix</keyword>
<name>A0AAD4NHX0_9BILA</name>